<evidence type="ECO:0000313" key="7">
    <source>
        <dbReference type="EMBL" id="GGX56882.1"/>
    </source>
</evidence>
<evidence type="ECO:0000256" key="4">
    <source>
        <dbReference type="ARBA" id="ARBA00022989"/>
    </source>
</evidence>
<feature type="transmembrane region" description="Helical" evidence="6">
    <location>
        <begin position="126"/>
        <end position="149"/>
    </location>
</feature>
<evidence type="ECO:0000313" key="8">
    <source>
        <dbReference type="Proteomes" id="UP000626148"/>
    </source>
</evidence>
<dbReference type="AlphaFoldDB" id="A0A918NC42"/>
<evidence type="ECO:0000256" key="6">
    <source>
        <dbReference type="SAM" id="Phobius"/>
    </source>
</evidence>
<keyword evidence="3 6" id="KW-0812">Transmembrane</keyword>
<comment type="caution">
    <text evidence="7">The sequence shown here is derived from an EMBL/GenBank/DDBJ whole genome shotgun (WGS) entry which is preliminary data.</text>
</comment>
<organism evidence="7 8">
    <name type="scientific">Saccharospirillum salsuginis</name>
    <dbReference type="NCBI Taxonomy" id="418750"/>
    <lineage>
        <taxon>Bacteria</taxon>
        <taxon>Pseudomonadati</taxon>
        <taxon>Pseudomonadota</taxon>
        <taxon>Gammaproteobacteria</taxon>
        <taxon>Oceanospirillales</taxon>
        <taxon>Saccharospirillaceae</taxon>
        <taxon>Saccharospirillum</taxon>
    </lineage>
</organism>
<dbReference type="Proteomes" id="UP000626148">
    <property type="component" value="Unassembled WGS sequence"/>
</dbReference>
<evidence type="ECO:0000256" key="5">
    <source>
        <dbReference type="ARBA" id="ARBA00023136"/>
    </source>
</evidence>
<feature type="transmembrane region" description="Helical" evidence="6">
    <location>
        <begin position="50"/>
        <end position="67"/>
    </location>
</feature>
<feature type="transmembrane region" description="Helical" evidence="6">
    <location>
        <begin position="12"/>
        <end position="30"/>
    </location>
</feature>
<reference evidence="7" key="1">
    <citation type="journal article" date="2014" name="Int. J. Syst. Evol. Microbiol.">
        <title>Complete genome sequence of Corynebacterium casei LMG S-19264T (=DSM 44701T), isolated from a smear-ripened cheese.</title>
        <authorList>
            <consortium name="US DOE Joint Genome Institute (JGI-PGF)"/>
            <person name="Walter F."/>
            <person name="Albersmeier A."/>
            <person name="Kalinowski J."/>
            <person name="Ruckert C."/>
        </authorList>
    </citation>
    <scope>NUCLEOTIDE SEQUENCE</scope>
    <source>
        <strain evidence="7">KCTC 22169</strain>
    </source>
</reference>
<sequence length="285" mass="32276">MDWAQAASALLPYRFSWLAVLFFGLAALAYGRGIRVLSEQGEPVSRWRQLAFWVGLALAYGVMHTRFDYYAQFMFFIHRGQHLVLHHLAPLLIALANPWRALAAGVPESRFKAFLGSVLGSAPVRWGYRVLQFPPVAAFLFVGLIFFWLQPEVHFYAMLSEPRYLLMNWSMWLDGLLFWWLILDPRSPLKAGTLGFGKRILLIWAVTVPQLALGARIAVSKTPLFDVYEVCGRAWPIDPMNDQLLGGILTWIPPGMMAVIAMLIVLRRLLHQGETRPLATQGDTP</sequence>
<evidence type="ECO:0008006" key="9">
    <source>
        <dbReference type="Google" id="ProtNLM"/>
    </source>
</evidence>
<reference evidence="7" key="2">
    <citation type="submission" date="2020-09" db="EMBL/GenBank/DDBJ databases">
        <authorList>
            <person name="Sun Q."/>
            <person name="Kim S."/>
        </authorList>
    </citation>
    <scope>NUCLEOTIDE SEQUENCE</scope>
    <source>
        <strain evidence="7">KCTC 22169</strain>
    </source>
</reference>
<dbReference type="InterPro" id="IPR019108">
    <property type="entry name" value="Caa3_assmbl_CtaG-rel"/>
</dbReference>
<gene>
    <name evidence="7" type="ORF">GCM10007392_25440</name>
</gene>
<feature type="transmembrane region" description="Helical" evidence="6">
    <location>
        <begin position="169"/>
        <end position="189"/>
    </location>
</feature>
<protein>
    <recommendedName>
        <fullName evidence="9">Cytochrome c oxidase assembly protein</fullName>
    </recommendedName>
</protein>
<evidence type="ECO:0000256" key="1">
    <source>
        <dbReference type="ARBA" id="ARBA00004651"/>
    </source>
</evidence>
<evidence type="ECO:0000256" key="3">
    <source>
        <dbReference type="ARBA" id="ARBA00022692"/>
    </source>
</evidence>
<accession>A0A918NC42</accession>
<keyword evidence="4 6" id="KW-1133">Transmembrane helix</keyword>
<feature type="transmembrane region" description="Helical" evidence="6">
    <location>
        <begin position="244"/>
        <end position="266"/>
    </location>
</feature>
<name>A0A918NC42_9GAMM</name>
<keyword evidence="8" id="KW-1185">Reference proteome</keyword>
<dbReference type="Pfam" id="PF09678">
    <property type="entry name" value="Caa3_CtaG"/>
    <property type="match status" value="1"/>
</dbReference>
<evidence type="ECO:0000256" key="2">
    <source>
        <dbReference type="ARBA" id="ARBA00022475"/>
    </source>
</evidence>
<dbReference type="GO" id="GO:0005886">
    <property type="term" value="C:plasma membrane"/>
    <property type="evidence" value="ECO:0007669"/>
    <property type="project" value="UniProtKB-SubCell"/>
</dbReference>
<proteinExistence type="predicted"/>
<feature type="transmembrane region" description="Helical" evidence="6">
    <location>
        <begin position="87"/>
        <end position="106"/>
    </location>
</feature>
<feature type="transmembrane region" description="Helical" evidence="6">
    <location>
        <begin position="201"/>
        <end position="219"/>
    </location>
</feature>
<keyword evidence="2" id="KW-1003">Cell membrane</keyword>
<dbReference type="RefSeq" id="WP_189609189.1">
    <property type="nucleotide sequence ID" value="NZ_BMXR01000006.1"/>
</dbReference>
<comment type="subcellular location">
    <subcellularLocation>
        <location evidence="1">Cell membrane</location>
        <topology evidence="1">Multi-pass membrane protein</topology>
    </subcellularLocation>
</comment>
<keyword evidence="5 6" id="KW-0472">Membrane</keyword>
<dbReference type="EMBL" id="BMXR01000006">
    <property type="protein sequence ID" value="GGX56882.1"/>
    <property type="molecule type" value="Genomic_DNA"/>
</dbReference>